<dbReference type="EMBL" id="SRLA01000002">
    <property type="protein sequence ID" value="TGE07654.1"/>
    <property type="molecule type" value="Genomic_DNA"/>
</dbReference>
<comment type="caution">
    <text evidence="2">The sequence shown here is derived from an EMBL/GenBank/DDBJ whole genome shotgun (WGS) entry which is preliminary data.</text>
</comment>
<dbReference type="RefSeq" id="WP_135432933.1">
    <property type="nucleotide sequence ID" value="NZ_SRLA01000002.1"/>
</dbReference>
<feature type="transmembrane region" description="Helical" evidence="1">
    <location>
        <begin position="46"/>
        <end position="65"/>
    </location>
</feature>
<keyword evidence="3" id="KW-1185">Reference proteome</keyword>
<dbReference type="Proteomes" id="UP000298337">
    <property type="component" value="Unassembled WGS sequence"/>
</dbReference>
<keyword evidence="1" id="KW-0812">Transmembrane</keyword>
<accession>A0A4Z0P5J8</accession>
<evidence type="ECO:0000313" key="2">
    <source>
        <dbReference type="EMBL" id="TGE07654.1"/>
    </source>
</evidence>
<proteinExistence type="predicted"/>
<gene>
    <name evidence="2" type="ORF">EU556_07820</name>
</gene>
<dbReference type="AlphaFoldDB" id="A0A4Z0P5J8"/>
<evidence type="ECO:0000313" key="3">
    <source>
        <dbReference type="Proteomes" id="UP000298337"/>
    </source>
</evidence>
<keyword evidence="1" id="KW-0472">Membrane</keyword>
<keyword evidence="1" id="KW-1133">Transmembrane helix</keyword>
<dbReference type="PROSITE" id="PS51257">
    <property type="entry name" value="PROKAR_LIPOPROTEIN"/>
    <property type="match status" value="1"/>
</dbReference>
<sequence length="77" mass="8091">MKALTAGLLTALFLLIGPVALACRVCRPKVQAAIHTPEYTVNLLTLLLPVGALLLLAAVVFYAPIIKTRLTSSPAHG</sequence>
<reference evidence="2 3" key="1">
    <citation type="submission" date="2019-04" db="EMBL/GenBank/DDBJ databases">
        <authorList>
            <person name="Feng G."/>
            <person name="Zhang J."/>
            <person name="Zhu H."/>
        </authorList>
    </citation>
    <scope>NUCLEOTIDE SEQUENCE [LARGE SCALE GENOMIC DNA]</scope>
    <source>
        <strain evidence="2 3">92R-1</strain>
    </source>
</reference>
<protein>
    <submittedName>
        <fullName evidence="2">Uncharacterized protein</fullName>
    </submittedName>
</protein>
<evidence type="ECO:0000256" key="1">
    <source>
        <dbReference type="SAM" id="Phobius"/>
    </source>
</evidence>
<name>A0A4Z0P5J8_9BACT</name>
<organism evidence="2 3">
    <name type="scientific">Hymenobacter fodinae</name>
    <dbReference type="NCBI Taxonomy" id="2510796"/>
    <lineage>
        <taxon>Bacteria</taxon>
        <taxon>Pseudomonadati</taxon>
        <taxon>Bacteroidota</taxon>
        <taxon>Cytophagia</taxon>
        <taxon>Cytophagales</taxon>
        <taxon>Hymenobacteraceae</taxon>
        <taxon>Hymenobacter</taxon>
    </lineage>
</organism>